<name>A0A1Y6BZ98_9BACT</name>
<protein>
    <submittedName>
        <fullName evidence="1">Uncharacterized protein</fullName>
    </submittedName>
</protein>
<dbReference type="Proteomes" id="UP000192907">
    <property type="component" value="Unassembled WGS sequence"/>
</dbReference>
<proteinExistence type="predicted"/>
<dbReference type="RefSeq" id="WP_132318968.1">
    <property type="nucleotide sequence ID" value="NZ_FWZT01000008.1"/>
</dbReference>
<keyword evidence="2" id="KW-1185">Reference proteome</keyword>
<reference evidence="2" key="1">
    <citation type="submission" date="2017-04" db="EMBL/GenBank/DDBJ databases">
        <authorList>
            <person name="Varghese N."/>
            <person name="Submissions S."/>
        </authorList>
    </citation>
    <scope>NUCLEOTIDE SEQUENCE [LARGE SCALE GENOMIC DNA]</scope>
    <source>
        <strain evidence="2">RKEM611</strain>
    </source>
</reference>
<evidence type="ECO:0000313" key="2">
    <source>
        <dbReference type="Proteomes" id="UP000192907"/>
    </source>
</evidence>
<evidence type="ECO:0000313" key="1">
    <source>
        <dbReference type="EMBL" id="SMF25679.1"/>
    </source>
</evidence>
<organism evidence="1 2">
    <name type="scientific">Pseudobacteriovorax antillogorgiicola</name>
    <dbReference type="NCBI Taxonomy" id="1513793"/>
    <lineage>
        <taxon>Bacteria</taxon>
        <taxon>Pseudomonadati</taxon>
        <taxon>Bdellovibrionota</taxon>
        <taxon>Oligoflexia</taxon>
        <taxon>Oligoflexales</taxon>
        <taxon>Pseudobacteriovoracaceae</taxon>
        <taxon>Pseudobacteriovorax</taxon>
    </lineage>
</organism>
<dbReference type="STRING" id="1513793.SAMN06296036_10889"/>
<gene>
    <name evidence="1" type="ORF">SAMN06296036_10889</name>
</gene>
<accession>A0A1Y6BZ98</accession>
<sequence length="432" mass="46024">MNTMLNHWTRTGPLVAALVLSSCSDTSDPDVITREDLKSASALKLIDNGNGQVTLQWQTANFEDDFEGYNVYGAKVDSTTLASWGITEGEPIQLLSADGNTVAEARTQLAYFSYQSDNDYVLPGVADNAEADYTADLAEAKFSALPYHKIRVANKEAVLPTCKTLTDGSCTGLGVTPNETSASDITSVGTVSYIFGSEGTTVNDYLEVGSQYCFFVFAVQDSGAEISQSSSNVECITPKYTNTSGTLTVTMDTGTFSYQLPTDIRTYRTTNCSQTADEAAACTDLTHTASSSQFGSTSASGAFQFERYTGSPSSLSIVAGKNASIRPLGYFANGFTDSTFVDSIDEITSIGNFSASAIKQEGGFSSPGQSVILNEKNIYVVANAPTDITPTASDFYYDWLFVDSLTCGSTIGDACTMSYQLLVSKTANVLSR</sequence>
<dbReference type="AlphaFoldDB" id="A0A1Y6BZ98"/>
<dbReference type="EMBL" id="FWZT01000008">
    <property type="protein sequence ID" value="SMF25679.1"/>
    <property type="molecule type" value="Genomic_DNA"/>
</dbReference>